<evidence type="ECO:0000256" key="6">
    <source>
        <dbReference type="RuleBase" id="RU003797"/>
    </source>
</evidence>
<dbReference type="Pfam" id="PF04002">
    <property type="entry name" value="RadC"/>
    <property type="match status" value="1"/>
</dbReference>
<evidence type="ECO:0000313" key="9">
    <source>
        <dbReference type="Proteomes" id="UP001056426"/>
    </source>
</evidence>
<comment type="similarity">
    <text evidence="6">Belongs to the UPF0758 family.</text>
</comment>
<accession>A0A9J6ZP28</accession>
<reference evidence="8" key="1">
    <citation type="submission" date="2022-05" db="EMBL/GenBank/DDBJ databases">
        <authorList>
            <person name="Sun X."/>
        </authorList>
    </citation>
    <scope>NUCLEOTIDE SEQUENCE</scope>
    <source>
        <strain evidence="8">Ai-910</strain>
    </source>
</reference>
<keyword evidence="4" id="KW-0862">Zinc</keyword>
<dbReference type="GO" id="GO:0046872">
    <property type="term" value="F:metal ion binding"/>
    <property type="evidence" value="ECO:0007669"/>
    <property type="project" value="UniProtKB-KW"/>
</dbReference>
<dbReference type="PROSITE" id="PS50249">
    <property type="entry name" value="MPN"/>
    <property type="match status" value="1"/>
</dbReference>
<keyword evidence="5" id="KW-0482">Metalloprotease</keyword>
<dbReference type="PANTHER" id="PTHR30471">
    <property type="entry name" value="DNA REPAIR PROTEIN RADC"/>
    <property type="match status" value="1"/>
</dbReference>
<sequence>MAQYSKLTIKDLAVEDRPREKLLHKGMASLSDAELLAILIGSGSRKESAVDLARKIMAGFNNNLNELGKAEVNELTGRFHGIGEAKAVTIVAAMELGRRRRLEESLEKPTIRSSTDAFNIMNPLIGDLPHEEFWILMLSRSNRLIHQYNLSKGGMTGTVIDVRMVMKRALETRASSLILVHNHPSGNIRPSDADIRITEKLRDAGKIMEVPVIDHIIVTDNSYFSFADENLL</sequence>
<dbReference type="InterPro" id="IPR025657">
    <property type="entry name" value="RadC_JAB"/>
</dbReference>
<evidence type="ECO:0000256" key="5">
    <source>
        <dbReference type="ARBA" id="ARBA00023049"/>
    </source>
</evidence>
<keyword evidence="3" id="KW-0378">Hydrolase</keyword>
<feature type="domain" description="MPN" evidence="7">
    <location>
        <begin position="110"/>
        <end position="232"/>
    </location>
</feature>
<evidence type="ECO:0000313" key="8">
    <source>
        <dbReference type="EMBL" id="URW79668.1"/>
    </source>
</evidence>
<reference evidence="8" key="2">
    <citation type="submission" date="2022-06" db="EMBL/GenBank/DDBJ databases">
        <title>Xiashengella guii gen. nov. sp. nov., a bacterium isolated form anaerobic digestion tank.</title>
        <authorList>
            <person name="Huang H."/>
        </authorList>
    </citation>
    <scope>NUCLEOTIDE SEQUENCE</scope>
    <source>
        <strain evidence="8">Ai-910</strain>
    </source>
</reference>
<dbReference type="SUPFAM" id="SSF102712">
    <property type="entry name" value="JAB1/MPN domain"/>
    <property type="match status" value="1"/>
</dbReference>
<dbReference type="PANTHER" id="PTHR30471:SF3">
    <property type="entry name" value="UPF0758 PROTEIN YEES-RELATED"/>
    <property type="match status" value="1"/>
</dbReference>
<keyword evidence="9" id="KW-1185">Reference proteome</keyword>
<dbReference type="Proteomes" id="UP001056426">
    <property type="component" value="Chromosome"/>
</dbReference>
<dbReference type="RefSeq" id="WP_250723695.1">
    <property type="nucleotide sequence ID" value="NZ_CP098400.1"/>
</dbReference>
<evidence type="ECO:0000259" key="7">
    <source>
        <dbReference type="PROSITE" id="PS50249"/>
    </source>
</evidence>
<name>A0A9J6ZP28_9BACT</name>
<proteinExistence type="inferred from homology"/>
<evidence type="ECO:0000256" key="2">
    <source>
        <dbReference type="ARBA" id="ARBA00022723"/>
    </source>
</evidence>
<dbReference type="GO" id="GO:0008237">
    <property type="term" value="F:metallopeptidase activity"/>
    <property type="evidence" value="ECO:0007669"/>
    <property type="project" value="UniProtKB-KW"/>
</dbReference>
<dbReference type="EMBL" id="CP098400">
    <property type="protein sequence ID" value="URW79668.1"/>
    <property type="molecule type" value="Genomic_DNA"/>
</dbReference>
<dbReference type="InterPro" id="IPR001405">
    <property type="entry name" value="UPF0758"/>
</dbReference>
<evidence type="ECO:0000256" key="3">
    <source>
        <dbReference type="ARBA" id="ARBA00022801"/>
    </source>
</evidence>
<dbReference type="Gene3D" id="3.40.140.10">
    <property type="entry name" value="Cytidine Deaminase, domain 2"/>
    <property type="match status" value="1"/>
</dbReference>
<dbReference type="InterPro" id="IPR046778">
    <property type="entry name" value="UPF0758_N"/>
</dbReference>
<dbReference type="CDD" id="cd08071">
    <property type="entry name" value="MPN_DUF2466"/>
    <property type="match status" value="1"/>
</dbReference>
<gene>
    <name evidence="8" type="primary">radC</name>
    <name evidence="8" type="ORF">M9189_12510</name>
</gene>
<dbReference type="GO" id="GO:0006508">
    <property type="term" value="P:proteolysis"/>
    <property type="evidence" value="ECO:0007669"/>
    <property type="project" value="UniProtKB-KW"/>
</dbReference>
<evidence type="ECO:0000256" key="4">
    <source>
        <dbReference type="ARBA" id="ARBA00022833"/>
    </source>
</evidence>
<dbReference type="InterPro" id="IPR020891">
    <property type="entry name" value="UPF0758_CS"/>
</dbReference>
<organism evidence="8 9">
    <name type="scientific">Xiashengella succiniciproducens</name>
    <dbReference type="NCBI Taxonomy" id="2949635"/>
    <lineage>
        <taxon>Bacteria</taxon>
        <taxon>Pseudomonadati</taxon>
        <taxon>Bacteroidota</taxon>
        <taxon>Bacteroidia</taxon>
        <taxon>Marinilabiliales</taxon>
        <taxon>Marinilabiliaceae</taxon>
        <taxon>Xiashengella</taxon>
    </lineage>
</organism>
<dbReference type="NCBIfam" id="TIGR00608">
    <property type="entry name" value="radc"/>
    <property type="match status" value="1"/>
</dbReference>
<evidence type="ECO:0000256" key="1">
    <source>
        <dbReference type="ARBA" id="ARBA00022670"/>
    </source>
</evidence>
<dbReference type="PROSITE" id="PS01302">
    <property type="entry name" value="UPF0758"/>
    <property type="match status" value="1"/>
</dbReference>
<dbReference type="Pfam" id="PF20582">
    <property type="entry name" value="UPF0758_N"/>
    <property type="match status" value="1"/>
</dbReference>
<dbReference type="InterPro" id="IPR037518">
    <property type="entry name" value="MPN"/>
</dbReference>
<keyword evidence="1" id="KW-0645">Protease</keyword>
<dbReference type="NCBIfam" id="NF000642">
    <property type="entry name" value="PRK00024.1"/>
    <property type="match status" value="1"/>
</dbReference>
<dbReference type="KEGG" id="alkq:M9189_12510"/>
<protein>
    <submittedName>
        <fullName evidence="8">DNA repair protein RadC</fullName>
    </submittedName>
</protein>
<keyword evidence="2" id="KW-0479">Metal-binding</keyword>
<dbReference type="AlphaFoldDB" id="A0A9J6ZP28"/>